<evidence type="ECO:0000313" key="2">
    <source>
        <dbReference type="Proteomes" id="UP000253729"/>
    </source>
</evidence>
<dbReference type="InterPro" id="IPR053137">
    <property type="entry name" value="NLR-like"/>
</dbReference>
<dbReference type="GO" id="GO:0009116">
    <property type="term" value="P:nucleoside metabolic process"/>
    <property type="evidence" value="ECO:0007669"/>
    <property type="project" value="InterPro"/>
</dbReference>
<proteinExistence type="predicted"/>
<dbReference type="PANTHER" id="PTHR46082:SF11">
    <property type="entry name" value="AAA+ ATPASE DOMAIN-CONTAINING PROTEIN-RELATED"/>
    <property type="match status" value="1"/>
</dbReference>
<accession>A0A3F3PM71</accession>
<reference evidence="1 2" key="1">
    <citation type="submission" date="2018-07" db="EMBL/GenBank/DDBJ databases">
        <title>The genomes of Aspergillus section Nigri reveals drivers in fungal speciation.</title>
        <authorList>
            <consortium name="DOE Joint Genome Institute"/>
            <person name="Vesth T.C."/>
            <person name="Nybo J."/>
            <person name="Theobald S."/>
            <person name="Brandl J."/>
            <person name="Frisvad J.C."/>
            <person name="Nielsen K.F."/>
            <person name="Lyhne E.K."/>
            <person name="Kogle M.E."/>
            <person name="Kuo A."/>
            <person name="Riley R."/>
            <person name="Clum A."/>
            <person name="Nolan M."/>
            <person name="Lipzen A."/>
            <person name="Salamov A."/>
            <person name="Henrissat B."/>
            <person name="Wiebenga A."/>
            <person name="De vries R.P."/>
            <person name="Grigoriev I.V."/>
            <person name="Mortensen U.H."/>
            <person name="Andersen M.R."/>
            <person name="Baker S.E."/>
        </authorList>
    </citation>
    <scope>NUCLEOTIDE SEQUENCE [LARGE SCALE GENOMIC DNA]</scope>
    <source>
        <strain evidence="1 2">CBS 139.54b</strain>
    </source>
</reference>
<name>A0A3F3PM71_9EURO</name>
<gene>
    <name evidence="1" type="ORF">BDQ94DRAFT_163192</name>
</gene>
<sequence length="344" mass="38356">MKKLESPDLYHVGWIAALYLERTAALLMLDEEHGTPANFEQRTDDKNSYSWGRIGEHNVVIASLQPGLYGIVPAAVTAQSMLLSFPKIKIGLLVAIGAGIARPEKDRDIRLGDVVVSQPSGTNGGVIQYNLVKAKENHLERKGFLNKPPAALLNTLGKLQAEHELPGRSLVASFLGEIGSQYPEMDQYLYQGTENDKLFNSTDRHLGGTDCSRCDKAYQAIRRSPRRSTAPKIHYGTIASGDILMKDGVFRDWIVEQLQLEDCLCFEMEAAGLMNDFPCLVIRGICDYGDSHKNDRWQRYAAAAAAAYAKEFLRYIPGREMEKAEKATDVMNRGQFNFSCKQTF</sequence>
<protein>
    <submittedName>
        <fullName evidence="1">Purine and uridine phosphorylase</fullName>
    </submittedName>
</protein>
<dbReference type="Proteomes" id="UP000253729">
    <property type="component" value="Unassembled WGS sequence"/>
</dbReference>
<dbReference type="SUPFAM" id="SSF53167">
    <property type="entry name" value="Purine and uridine phosphorylases"/>
    <property type="match status" value="1"/>
</dbReference>
<dbReference type="Gene3D" id="3.40.50.1580">
    <property type="entry name" value="Nucleoside phosphorylase domain"/>
    <property type="match status" value="1"/>
</dbReference>
<dbReference type="PANTHER" id="PTHR46082">
    <property type="entry name" value="ATP/GTP-BINDING PROTEIN-RELATED"/>
    <property type="match status" value="1"/>
</dbReference>
<dbReference type="EMBL" id="KZ852081">
    <property type="protein sequence ID" value="RDH28021.1"/>
    <property type="molecule type" value="Genomic_DNA"/>
</dbReference>
<dbReference type="InterPro" id="IPR035994">
    <property type="entry name" value="Nucleoside_phosphorylase_sf"/>
</dbReference>
<keyword evidence="2" id="KW-1185">Reference proteome</keyword>
<dbReference type="RefSeq" id="XP_026621043.1">
    <property type="nucleotide sequence ID" value="XM_026769692.1"/>
</dbReference>
<dbReference type="AlphaFoldDB" id="A0A3F3PM71"/>
<dbReference type="STRING" id="1341132.A0A3F3PM71"/>
<evidence type="ECO:0000313" key="1">
    <source>
        <dbReference type="EMBL" id="RDH28021.1"/>
    </source>
</evidence>
<dbReference type="GO" id="GO:0003824">
    <property type="term" value="F:catalytic activity"/>
    <property type="evidence" value="ECO:0007669"/>
    <property type="project" value="InterPro"/>
</dbReference>
<organism evidence="1 2">
    <name type="scientific">Aspergillus welwitschiae</name>
    <dbReference type="NCBI Taxonomy" id="1341132"/>
    <lineage>
        <taxon>Eukaryota</taxon>
        <taxon>Fungi</taxon>
        <taxon>Dikarya</taxon>
        <taxon>Ascomycota</taxon>
        <taxon>Pezizomycotina</taxon>
        <taxon>Eurotiomycetes</taxon>
        <taxon>Eurotiomycetidae</taxon>
        <taxon>Eurotiales</taxon>
        <taxon>Aspergillaceae</taxon>
        <taxon>Aspergillus</taxon>
        <taxon>Aspergillus subgen. Circumdati</taxon>
    </lineage>
</organism>
<dbReference type="GeneID" id="38138048"/>